<proteinExistence type="inferred from homology"/>
<keyword evidence="2 3" id="KW-0663">Pyridoxal phosphate</keyword>
<dbReference type="PANTHER" id="PTHR43713:SF3">
    <property type="entry name" value="GLUTAMATE-1-SEMIALDEHYDE 2,1-AMINOMUTASE 1, CHLOROPLASTIC-RELATED"/>
    <property type="match status" value="1"/>
</dbReference>
<sequence length="474" mass="50049">MTPSFERSNALQARLHEVVPGGAHTFAKGSDQYPEGMAPVLVRGRGARVWDADGNEFVEYGMGMRAVTLGHGYEPVLEAVRAALVDGVSFTRPAVLELAAAEDFVAVVPGADMVKFCKNASDATSAALRLARAATGRDVVAMCQDQPYFSSQDWFIGTLPISTGVPAAVRSLVRTFRYNDLQSLQAVLEAEPVACVILEAASALAEPAPRYLEGVRALCDRYGTVLVFDETITGFRWAAGGAQAVYGVTPDLSTWGKAMGNGFSVAALAGRRELMELGGLRTDRPRAFLLSSTNGAETTGLAAFRAVVRAYTDPTAGPDPVAAMERQGQALADGVNAAAADAGIGEFLSVLGRPSCQIFRTTDAVGNPSQAMRTLFLQEILHRGVLGQSYVISAAHTDVDVEQTVEAARGATLAYRKALETGRPEELFTGRPVAPAHRLMAEPRRLGLPAVPAARTPDGDGSGPPVRPLPASRP</sequence>
<dbReference type="Gene3D" id="3.90.1150.10">
    <property type="entry name" value="Aspartate Aminotransferase, domain 1"/>
    <property type="match status" value="1"/>
</dbReference>
<evidence type="ECO:0000256" key="3">
    <source>
        <dbReference type="RuleBase" id="RU003560"/>
    </source>
</evidence>
<dbReference type="PANTHER" id="PTHR43713">
    <property type="entry name" value="GLUTAMATE-1-SEMIALDEHYDE 2,1-AMINOMUTASE"/>
    <property type="match status" value="1"/>
</dbReference>
<dbReference type="InterPro" id="IPR015424">
    <property type="entry name" value="PyrdxlP-dep_Trfase"/>
</dbReference>
<organism evidence="5 6">
    <name type="scientific">Pseudonocardia charpentierae</name>
    <dbReference type="NCBI Taxonomy" id="3075545"/>
    <lineage>
        <taxon>Bacteria</taxon>
        <taxon>Bacillati</taxon>
        <taxon>Actinomycetota</taxon>
        <taxon>Actinomycetes</taxon>
        <taxon>Pseudonocardiales</taxon>
        <taxon>Pseudonocardiaceae</taxon>
        <taxon>Pseudonocardia</taxon>
    </lineage>
</organism>
<name>A0ABU2NFI6_9PSEU</name>
<dbReference type="NCBIfam" id="NF004856">
    <property type="entry name" value="PRK06209.1"/>
    <property type="match status" value="1"/>
</dbReference>
<dbReference type="InterPro" id="IPR015422">
    <property type="entry name" value="PyrdxlP-dep_Trfase_small"/>
</dbReference>
<evidence type="ECO:0000256" key="1">
    <source>
        <dbReference type="ARBA" id="ARBA00001933"/>
    </source>
</evidence>
<evidence type="ECO:0000313" key="5">
    <source>
        <dbReference type="EMBL" id="MDT0352725.1"/>
    </source>
</evidence>
<accession>A0ABU2NFI6</accession>
<comment type="caution">
    <text evidence="5">The sequence shown here is derived from an EMBL/GenBank/DDBJ whole genome shotgun (WGS) entry which is preliminary data.</text>
</comment>
<comment type="cofactor">
    <cofactor evidence="1">
        <name>pyridoxal 5'-phosphate</name>
        <dbReference type="ChEBI" id="CHEBI:597326"/>
    </cofactor>
</comment>
<dbReference type="SUPFAM" id="SSF53383">
    <property type="entry name" value="PLP-dependent transferases"/>
    <property type="match status" value="1"/>
</dbReference>
<dbReference type="EC" id="5.4.3.8" evidence="5"/>
<dbReference type="Gene3D" id="3.40.640.10">
    <property type="entry name" value="Type I PLP-dependent aspartate aminotransferase-like (Major domain)"/>
    <property type="match status" value="1"/>
</dbReference>
<evidence type="ECO:0000256" key="2">
    <source>
        <dbReference type="ARBA" id="ARBA00022898"/>
    </source>
</evidence>
<dbReference type="Pfam" id="PF00202">
    <property type="entry name" value="Aminotran_3"/>
    <property type="match status" value="1"/>
</dbReference>
<comment type="similarity">
    <text evidence="3">Belongs to the class-III pyridoxal-phosphate-dependent aminotransferase family.</text>
</comment>
<feature type="compositionally biased region" description="Pro residues" evidence="4">
    <location>
        <begin position="465"/>
        <end position="474"/>
    </location>
</feature>
<gene>
    <name evidence="5" type="ORF">RM445_24690</name>
</gene>
<feature type="region of interest" description="Disordered" evidence="4">
    <location>
        <begin position="449"/>
        <end position="474"/>
    </location>
</feature>
<dbReference type="Proteomes" id="UP001183202">
    <property type="component" value="Unassembled WGS sequence"/>
</dbReference>
<dbReference type="InterPro" id="IPR005814">
    <property type="entry name" value="Aminotrans_3"/>
</dbReference>
<keyword evidence="5" id="KW-0413">Isomerase</keyword>
<evidence type="ECO:0000313" key="6">
    <source>
        <dbReference type="Proteomes" id="UP001183202"/>
    </source>
</evidence>
<dbReference type="GO" id="GO:0042286">
    <property type="term" value="F:glutamate-1-semialdehyde 2,1-aminomutase activity"/>
    <property type="evidence" value="ECO:0007669"/>
    <property type="project" value="UniProtKB-EC"/>
</dbReference>
<dbReference type="RefSeq" id="WP_311559234.1">
    <property type="nucleotide sequence ID" value="NZ_JAVREJ010000021.1"/>
</dbReference>
<dbReference type="EMBL" id="JAVREJ010000021">
    <property type="protein sequence ID" value="MDT0352725.1"/>
    <property type="molecule type" value="Genomic_DNA"/>
</dbReference>
<dbReference type="InterPro" id="IPR015421">
    <property type="entry name" value="PyrdxlP-dep_Trfase_major"/>
</dbReference>
<protein>
    <submittedName>
        <fullName evidence="5">Glutamate-1-semialdehyde 2,1-aminomutase</fullName>
        <ecNumber evidence="5">5.4.3.8</ecNumber>
    </submittedName>
</protein>
<keyword evidence="6" id="KW-1185">Reference proteome</keyword>
<reference evidence="6" key="1">
    <citation type="submission" date="2023-07" db="EMBL/GenBank/DDBJ databases">
        <title>30 novel species of actinomycetes from the DSMZ collection.</title>
        <authorList>
            <person name="Nouioui I."/>
        </authorList>
    </citation>
    <scope>NUCLEOTIDE SEQUENCE [LARGE SCALE GENOMIC DNA]</scope>
    <source>
        <strain evidence="6">DSM 45834</strain>
    </source>
</reference>
<evidence type="ECO:0000256" key="4">
    <source>
        <dbReference type="SAM" id="MobiDB-lite"/>
    </source>
</evidence>